<evidence type="ECO:0000256" key="1">
    <source>
        <dbReference type="SAM" id="MobiDB-lite"/>
    </source>
</evidence>
<dbReference type="InterPro" id="IPR036426">
    <property type="entry name" value="Bulb-type_lectin_dom_sf"/>
</dbReference>
<dbReference type="SUPFAM" id="SSF51110">
    <property type="entry name" value="alpha-D-mannose-specific plant lectins"/>
    <property type="match status" value="1"/>
</dbReference>
<gene>
    <name evidence="4" type="ORF">GCM10010151_37160</name>
</gene>
<keyword evidence="2" id="KW-0812">Transmembrane</keyword>
<accession>A0ABN0WQA5</accession>
<evidence type="ECO:0000313" key="5">
    <source>
        <dbReference type="Proteomes" id="UP001501822"/>
    </source>
</evidence>
<dbReference type="SMART" id="SM00108">
    <property type="entry name" value="B_lectin"/>
    <property type="match status" value="1"/>
</dbReference>
<comment type="caution">
    <text evidence="4">The sequence shown here is derived from an EMBL/GenBank/DDBJ whole genome shotgun (WGS) entry which is preliminary data.</text>
</comment>
<keyword evidence="2" id="KW-0472">Membrane</keyword>
<dbReference type="EMBL" id="BAAABM010000029">
    <property type="protein sequence ID" value="GAA0344039.1"/>
    <property type="molecule type" value="Genomic_DNA"/>
</dbReference>
<organism evidence="4 5">
    <name type="scientific">Actinoallomurus spadix</name>
    <dbReference type="NCBI Taxonomy" id="79912"/>
    <lineage>
        <taxon>Bacteria</taxon>
        <taxon>Bacillati</taxon>
        <taxon>Actinomycetota</taxon>
        <taxon>Actinomycetes</taxon>
        <taxon>Streptosporangiales</taxon>
        <taxon>Thermomonosporaceae</taxon>
        <taxon>Actinoallomurus</taxon>
    </lineage>
</organism>
<feature type="transmembrane region" description="Helical" evidence="2">
    <location>
        <begin position="51"/>
        <end position="71"/>
    </location>
</feature>
<keyword evidence="2" id="KW-1133">Transmembrane helix</keyword>
<reference evidence="4 5" key="1">
    <citation type="journal article" date="2019" name="Int. J. Syst. Evol. Microbiol.">
        <title>The Global Catalogue of Microorganisms (GCM) 10K type strain sequencing project: providing services to taxonomists for standard genome sequencing and annotation.</title>
        <authorList>
            <consortium name="The Broad Institute Genomics Platform"/>
            <consortium name="The Broad Institute Genome Sequencing Center for Infectious Disease"/>
            <person name="Wu L."/>
            <person name="Ma J."/>
        </authorList>
    </citation>
    <scope>NUCLEOTIDE SEQUENCE [LARGE SCALE GENOMIC DNA]</scope>
    <source>
        <strain evidence="4 5">JCM 3146</strain>
    </source>
</reference>
<feature type="region of interest" description="Disordered" evidence="1">
    <location>
        <begin position="1"/>
        <end position="43"/>
    </location>
</feature>
<dbReference type="PROSITE" id="PS50927">
    <property type="entry name" value="BULB_LECTIN"/>
    <property type="match status" value="1"/>
</dbReference>
<name>A0ABN0WQA5_9ACTN</name>
<dbReference type="InterPro" id="IPR001480">
    <property type="entry name" value="Bulb-type_lectin_dom"/>
</dbReference>
<proteinExistence type="predicted"/>
<feature type="compositionally biased region" description="Low complexity" evidence="1">
    <location>
        <begin position="27"/>
        <end position="43"/>
    </location>
</feature>
<evidence type="ECO:0000313" key="4">
    <source>
        <dbReference type="EMBL" id="GAA0344039.1"/>
    </source>
</evidence>
<dbReference type="Proteomes" id="UP001501822">
    <property type="component" value="Unassembled WGS sequence"/>
</dbReference>
<protein>
    <recommendedName>
        <fullName evidence="3">Bulb-type lectin domain-containing protein</fullName>
    </recommendedName>
</protein>
<sequence length="252" mass="25672">MKKETIHPAGRPGTAGDPTPGPGFLAGGNEPPGRGVGRGPSPVRPIARRPVLAAAAAGGIALLTGVILLTGTGSHRDTASRTSSTFGGGQAPTGIELVSYPSPDDLTREMAPGPQLAGPEKPDGSGPDALVVLAPHEFSFGTYGNRYPGGVKTKNLALSMDQAGILSLVGDRGPLWSTGPRARGGRAVFQPDGNLVVYDRDGNPVWASGTDGNPGARLVLQADKNLVIYAADGGPLWATGTDNYQPPSLPLF</sequence>
<dbReference type="CDD" id="cd00028">
    <property type="entry name" value="B_lectin"/>
    <property type="match status" value="1"/>
</dbReference>
<dbReference type="Gene3D" id="2.90.10.10">
    <property type="entry name" value="Bulb-type lectin domain"/>
    <property type="match status" value="2"/>
</dbReference>
<keyword evidence="5" id="KW-1185">Reference proteome</keyword>
<feature type="compositionally biased region" description="Low complexity" evidence="1">
    <location>
        <begin position="8"/>
        <end position="18"/>
    </location>
</feature>
<evidence type="ECO:0000256" key="2">
    <source>
        <dbReference type="SAM" id="Phobius"/>
    </source>
</evidence>
<feature type="region of interest" description="Disordered" evidence="1">
    <location>
        <begin position="73"/>
        <end position="125"/>
    </location>
</feature>
<feature type="domain" description="Bulb-type lectin" evidence="3">
    <location>
        <begin position="160"/>
        <end position="252"/>
    </location>
</feature>
<evidence type="ECO:0000259" key="3">
    <source>
        <dbReference type="PROSITE" id="PS50927"/>
    </source>
</evidence>